<dbReference type="OrthoDB" id="7989777at2"/>
<organism evidence="1 2">
    <name type="scientific">Bosea caraganae</name>
    <dbReference type="NCBI Taxonomy" id="2763117"/>
    <lineage>
        <taxon>Bacteria</taxon>
        <taxon>Pseudomonadati</taxon>
        <taxon>Pseudomonadota</taxon>
        <taxon>Alphaproteobacteria</taxon>
        <taxon>Hyphomicrobiales</taxon>
        <taxon>Boseaceae</taxon>
        <taxon>Bosea</taxon>
    </lineage>
</organism>
<evidence type="ECO:0000313" key="2">
    <source>
        <dbReference type="Proteomes" id="UP000255207"/>
    </source>
</evidence>
<gene>
    <name evidence="1" type="ORF">DWE98_25250</name>
</gene>
<proteinExistence type="predicted"/>
<name>A0A370KZ73_9HYPH</name>
<dbReference type="Proteomes" id="UP000255207">
    <property type="component" value="Unassembled WGS sequence"/>
</dbReference>
<dbReference type="AlphaFoldDB" id="A0A370KZ73"/>
<sequence>MRLSPQARLAHINDVDLVAADRATLRRSVQVQLPIRRLRWRWRRSWLARRSWLDDLSQATFATGIACAALSILFVTAGWQATATAYIHSETEEIPFRMPEGGLLRMKIPAGTKFGIKQRNGIATERLWIPGRGYAWTQLYARSYWR</sequence>
<reference evidence="2" key="1">
    <citation type="submission" date="2018-07" db="EMBL/GenBank/DDBJ databases">
        <authorList>
            <person name="Safronova V.I."/>
            <person name="Chirak E.R."/>
            <person name="Sazanova A.L."/>
        </authorList>
    </citation>
    <scope>NUCLEOTIDE SEQUENCE [LARGE SCALE GENOMIC DNA]</scope>
    <source>
        <strain evidence="2">RCAM04685</strain>
    </source>
</reference>
<accession>A0A370KZ73</accession>
<keyword evidence="2" id="KW-1185">Reference proteome</keyword>
<comment type="caution">
    <text evidence="1">The sequence shown here is derived from an EMBL/GenBank/DDBJ whole genome shotgun (WGS) entry which is preliminary data.</text>
</comment>
<evidence type="ECO:0000313" key="1">
    <source>
        <dbReference type="EMBL" id="RDJ20277.1"/>
    </source>
</evidence>
<protein>
    <submittedName>
        <fullName evidence="1">Uncharacterized protein</fullName>
    </submittedName>
</protein>
<dbReference type="EMBL" id="QQTP01000020">
    <property type="protein sequence ID" value="RDJ20277.1"/>
    <property type="molecule type" value="Genomic_DNA"/>
</dbReference>
<dbReference type="RefSeq" id="WP_114832083.1">
    <property type="nucleotide sequence ID" value="NZ_QQTO01000027.1"/>
</dbReference>